<organism evidence="14 15">
    <name type="scientific">Sporosarcina limicola</name>
    <dbReference type="NCBI Taxonomy" id="34101"/>
    <lineage>
        <taxon>Bacteria</taxon>
        <taxon>Bacillati</taxon>
        <taxon>Bacillota</taxon>
        <taxon>Bacilli</taxon>
        <taxon>Bacillales</taxon>
        <taxon>Caryophanaceae</taxon>
        <taxon>Sporosarcina</taxon>
    </lineage>
</organism>
<evidence type="ECO:0000256" key="4">
    <source>
        <dbReference type="ARBA" id="ARBA00022490"/>
    </source>
</evidence>
<dbReference type="InterPro" id="IPR014758">
    <property type="entry name" value="Met-tRNA_synth"/>
</dbReference>
<dbReference type="InterPro" id="IPR033911">
    <property type="entry name" value="MetRS_core"/>
</dbReference>
<keyword evidence="11" id="KW-0479">Metal-binding</keyword>
<evidence type="ECO:0000256" key="1">
    <source>
        <dbReference type="ARBA" id="ARBA00003314"/>
    </source>
</evidence>
<evidence type="ECO:0000313" key="14">
    <source>
        <dbReference type="EMBL" id="MBE1555290.1"/>
    </source>
</evidence>
<evidence type="ECO:0000256" key="8">
    <source>
        <dbReference type="ARBA" id="ARBA00022917"/>
    </source>
</evidence>
<keyword evidence="15" id="KW-1185">Reference proteome</keyword>
<dbReference type="Gene3D" id="2.20.28.20">
    <property type="entry name" value="Methionyl-tRNA synthetase, Zn-domain"/>
    <property type="match status" value="1"/>
</dbReference>
<dbReference type="CDD" id="cd00814">
    <property type="entry name" value="MetRS_core"/>
    <property type="match status" value="1"/>
</dbReference>
<dbReference type="GO" id="GO:0004825">
    <property type="term" value="F:methionine-tRNA ligase activity"/>
    <property type="evidence" value="ECO:0007669"/>
    <property type="project" value="UniProtKB-UniRule"/>
</dbReference>
<keyword evidence="4 11" id="KW-0963">Cytoplasm</keyword>
<reference evidence="14" key="1">
    <citation type="submission" date="2020-10" db="EMBL/GenBank/DDBJ databases">
        <title>Genomic Encyclopedia of Type Strains, Phase IV (KMG-IV): sequencing the most valuable type-strain genomes for metagenomic binning, comparative biology and taxonomic classification.</title>
        <authorList>
            <person name="Goeker M."/>
        </authorList>
    </citation>
    <scope>NUCLEOTIDE SEQUENCE</scope>
    <source>
        <strain evidence="14">DSM 13886</strain>
    </source>
</reference>
<dbReference type="GO" id="GO:0006431">
    <property type="term" value="P:methionyl-tRNA aminoacylation"/>
    <property type="evidence" value="ECO:0007669"/>
    <property type="project" value="UniProtKB-UniRule"/>
</dbReference>
<dbReference type="PRINTS" id="PR01041">
    <property type="entry name" value="TRNASYNTHMET"/>
</dbReference>
<feature type="short sequence motif" description="'KMSKS' region" evidence="11">
    <location>
        <begin position="330"/>
        <end position="334"/>
    </location>
</feature>
<dbReference type="PANTHER" id="PTHR45765:SF1">
    <property type="entry name" value="METHIONINE--TRNA LIGASE, CYTOPLASMIC"/>
    <property type="match status" value="1"/>
</dbReference>
<dbReference type="GO" id="GO:0005524">
    <property type="term" value="F:ATP binding"/>
    <property type="evidence" value="ECO:0007669"/>
    <property type="project" value="UniProtKB-UniRule"/>
</dbReference>
<dbReference type="InterPro" id="IPR029038">
    <property type="entry name" value="MetRS_Zn"/>
</dbReference>
<comment type="similarity">
    <text evidence="3 11">Belongs to the class-I aminoacyl-tRNA synthetase family. MetG type 1 subfamily.</text>
</comment>
<dbReference type="NCBIfam" id="TIGR00398">
    <property type="entry name" value="metG"/>
    <property type="match status" value="1"/>
</dbReference>
<feature type="binding site" evidence="11">
    <location>
        <position position="144"/>
    </location>
    <ligand>
        <name>Zn(2+)</name>
        <dbReference type="ChEBI" id="CHEBI:29105"/>
    </ligand>
</feature>
<evidence type="ECO:0000259" key="12">
    <source>
        <dbReference type="Pfam" id="PF09334"/>
    </source>
</evidence>
<comment type="subcellular location">
    <subcellularLocation>
        <location evidence="2 11">Cytoplasm</location>
    </subcellularLocation>
</comment>
<feature type="domain" description="Methionyl/Leucyl tRNA synthetase" evidence="12">
    <location>
        <begin position="4"/>
        <end position="394"/>
    </location>
</feature>
<evidence type="ECO:0000256" key="6">
    <source>
        <dbReference type="ARBA" id="ARBA00022741"/>
    </source>
</evidence>
<dbReference type="InterPro" id="IPR014729">
    <property type="entry name" value="Rossmann-like_a/b/a_fold"/>
</dbReference>
<keyword evidence="8 11" id="KW-0648">Protein biosynthesis</keyword>
<dbReference type="InterPro" id="IPR023458">
    <property type="entry name" value="Met-tRNA_ligase_1"/>
</dbReference>
<keyword evidence="9 11" id="KW-0030">Aminoacyl-tRNA synthetase</keyword>
<feature type="binding site" evidence="11">
    <location>
        <position position="333"/>
    </location>
    <ligand>
        <name>ATP</name>
        <dbReference type="ChEBI" id="CHEBI:30616"/>
    </ligand>
</feature>
<feature type="binding site" evidence="11">
    <location>
        <position position="156"/>
    </location>
    <ligand>
        <name>Zn(2+)</name>
        <dbReference type="ChEBI" id="CHEBI:29105"/>
    </ligand>
</feature>
<dbReference type="GO" id="GO:0046872">
    <property type="term" value="F:metal ion binding"/>
    <property type="evidence" value="ECO:0007669"/>
    <property type="project" value="UniProtKB-KW"/>
</dbReference>
<comment type="function">
    <text evidence="1 11">Is required not only for elongation of protein synthesis but also for the initiation of all mRNA translation through initiator tRNA(fMet) aminoacylation.</text>
</comment>
<dbReference type="EC" id="6.1.1.10" evidence="11"/>
<comment type="cofactor">
    <cofactor evidence="11">
        <name>Zn(2+)</name>
        <dbReference type="ChEBI" id="CHEBI:29105"/>
    </cofactor>
    <text evidence="11">Binds 1 zinc ion per subunit.</text>
</comment>
<dbReference type="HAMAP" id="MF_00098">
    <property type="entry name" value="Met_tRNA_synth_type1"/>
    <property type="match status" value="1"/>
</dbReference>
<dbReference type="Gene3D" id="3.40.50.620">
    <property type="entry name" value="HUPs"/>
    <property type="match status" value="1"/>
</dbReference>
<feature type="binding site" evidence="11">
    <location>
        <position position="153"/>
    </location>
    <ligand>
        <name>Zn(2+)</name>
        <dbReference type="ChEBI" id="CHEBI:29105"/>
    </ligand>
</feature>
<keyword evidence="5 11" id="KW-0436">Ligase</keyword>
<dbReference type="PANTHER" id="PTHR45765">
    <property type="entry name" value="METHIONINE--TRNA LIGASE"/>
    <property type="match status" value="1"/>
</dbReference>
<keyword evidence="6 11" id="KW-0547">Nucleotide-binding</keyword>
<accession>A0A927MII1</accession>
<dbReference type="AlphaFoldDB" id="A0A927MII1"/>
<proteinExistence type="inferred from homology"/>
<comment type="subunit">
    <text evidence="11">Monomer.</text>
</comment>
<dbReference type="InterPro" id="IPR041872">
    <property type="entry name" value="Anticodon_Met"/>
</dbReference>
<evidence type="ECO:0000256" key="2">
    <source>
        <dbReference type="ARBA" id="ARBA00004496"/>
    </source>
</evidence>
<sequence length="549" mass="62801">MSIFIGGAWPYANGSLHLGHIAALLPGDILARYYRLKGEDVLYVSGSDCNGTPISIRANAEDISVKEIADRYHADFTDCFSRLGFTYDLYTRTDGDFHHRIVQEVFSKLLANGHIYKKETEQTYCEQDRRFLPDRFVEGGCPYCGSRARGDQCDNCSSILDPLDLIDRTCKLCGDEPTIKETEHFYFKLSGFQKHLETVVASVKSDGRWRANAIGQSERYLREGLHDRAASRDLPNGVSIPLKGYEEKKVYVWIEAVIGYYSASKEWAELNAQDDASFWNENTVSYYVHGKDNIPFHTIIWPAILMGIDKANSVPSRVISNEYLTLEKRKLSTSQNWAVWVPYILDRYHPDSLRYFLTANAPENRDADFSWREFIYSHNSELLGAYGNFVNRTLKFVEKSYDGIIPLAKVNWEIKSSVSQLYISTGRLIENGHFKESLEAIFGFIRQANKYFDEERPWIQVKEDQAACDVTMATSIYIIANLAQLLSPFLPFSSDEVKGMLGLGEFKWKELSISECQLYNVRPLFERIDVAQINEELEQLAKQSNGSNR</sequence>
<evidence type="ECO:0000256" key="5">
    <source>
        <dbReference type="ARBA" id="ARBA00022598"/>
    </source>
</evidence>
<evidence type="ECO:0000256" key="7">
    <source>
        <dbReference type="ARBA" id="ARBA00022840"/>
    </source>
</evidence>
<dbReference type="EMBL" id="JADBEL010000012">
    <property type="protein sequence ID" value="MBE1555290.1"/>
    <property type="molecule type" value="Genomic_DNA"/>
</dbReference>
<keyword evidence="11" id="KW-0862">Zinc</keyword>
<evidence type="ECO:0000256" key="9">
    <source>
        <dbReference type="ARBA" id="ARBA00023146"/>
    </source>
</evidence>
<dbReference type="PROSITE" id="PS00178">
    <property type="entry name" value="AA_TRNA_LIGASE_I"/>
    <property type="match status" value="1"/>
</dbReference>
<dbReference type="Pfam" id="PF19303">
    <property type="entry name" value="Anticodon_3"/>
    <property type="match status" value="1"/>
</dbReference>
<comment type="caution">
    <text evidence="14">The sequence shown here is derived from an EMBL/GenBank/DDBJ whole genome shotgun (WGS) entry which is preliminary data.</text>
</comment>
<evidence type="ECO:0000256" key="11">
    <source>
        <dbReference type="HAMAP-Rule" id="MF_00098"/>
    </source>
</evidence>
<dbReference type="Pfam" id="PF09334">
    <property type="entry name" value="tRNA-synt_1g"/>
    <property type="match status" value="1"/>
</dbReference>
<gene>
    <name evidence="11" type="primary">metG</name>
    <name evidence="14" type="ORF">H4683_002395</name>
</gene>
<name>A0A927MII1_9BACL</name>
<dbReference type="InterPro" id="IPR001412">
    <property type="entry name" value="aa-tRNA-synth_I_CS"/>
</dbReference>
<protein>
    <recommendedName>
        <fullName evidence="11">Methionine--tRNA ligase</fullName>
        <ecNumber evidence="11">6.1.1.10</ecNumber>
    </recommendedName>
    <alternativeName>
        <fullName evidence="11">Methionyl-tRNA synthetase</fullName>
        <shortName evidence="11">MetRS</shortName>
    </alternativeName>
</protein>
<feature type="binding site" evidence="11">
    <location>
        <position position="141"/>
    </location>
    <ligand>
        <name>Zn(2+)</name>
        <dbReference type="ChEBI" id="CHEBI:29105"/>
    </ligand>
</feature>
<keyword evidence="7 11" id="KW-0067">ATP-binding</keyword>
<dbReference type="SUPFAM" id="SSF57770">
    <property type="entry name" value="Methionyl-tRNA synthetase (MetRS), Zn-domain"/>
    <property type="match status" value="1"/>
</dbReference>
<comment type="catalytic activity">
    <reaction evidence="10 11">
        <text>tRNA(Met) + L-methionine + ATP = L-methionyl-tRNA(Met) + AMP + diphosphate</text>
        <dbReference type="Rhea" id="RHEA:13481"/>
        <dbReference type="Rhea" id="RHEA-COMP:9667"/>
        <dbReference type="Rhea" id="RHEA-COMP:9698"/>
        <dbReference type="ChEBI" id="CHEBI:30616"/>
        <dbReference type="ChEBI" id="CHEBI:33019"/>
        <dbReference type="ChEBI" id="CHEBI:57844"/>
        <dbReference type="ChEBI" id="CHEBI:78442"/>
        <dbReference type="ChEBI" id="CHEBI:78530"/>
        <dbReference type="ChEBI" id="CHEBI:456215"/>
        <dbReference type="EC" id="6.1.1.10"/>
    </reaction>
</comment>
<dbReference type="SUPFAM" id="SSF52374">
    <property type="entry name" value="Nucleotidylyl transferase"/>
    <property type="match status" value="1"/>
</dbReference>
<feature type="short sequence motif" description="'HIGH' region" evidence="11">
    <location>
        <begin position="10"/>
        <end position="20"/>
    </location>
</feature>
<dbReference type="Proteomes" id="UP000658225">
    <property type="component" value="Unassembled WGS sequence"/>
</dbReference>
<dbReference type="InterPro" id="IPR015413">
    <property type="entry name" value="Methionyl/Leucyl_tRNA_Synth"/>
</dbReference>
<dbReference type="GO" id="GO:0005829">
    <property type="term" value="C:cytosol"/>
    <property type="evidence" value="ECO:0007669"/>
    <property type="project" value="TreeGrafter"/>
</dbReference>
<dbReference type="SUPFAM" id="SSF47323">
    <property type="entry name" value="Anticodon-binding domain of a subclass of class I aminoacyl-tRNA synthetases"/>
    <property type="match status" value="1"/>
</dbReference>
<evidence type="ECO:0000256" key="10">
    <source>
        <dbReference type="ARBA" id="ARBA00047364"/>
    </source>
</evidence>
<evidence type="ECO:0000313" key="15">
    <source>
        <dbReference type="Proteomes" id="UP000658225"/>
    </source>
</evidence>
<dbReference type="InterPro" id="IPR009080">
    <property type="entry name" value="tRNAsynth_Ia_anticodon-bd"/>
</dbReference>
<dbReference type="CDD" id="cd07957">
    <property type="entry name" value="Anticodon_Ia_Met"/>
    <property type="match status" value="1"/>
</dbReference>
<evidence type="ECO:0000259" key="13">
    <source>
        <dbReference type="Pfam" id="PF19303"/>
    </source>
</evidence>
<evidence type="ECO:0000256" key="3">
    <source>
        <dbReference type="ARBA" id="ARBA00008258"/>
    </source>
</evidence>
<dbReference type="Gene3D" id="1.10.730.10">
    <property type="entry name" value="Isoleucyl-tRNA Synthetase, Domain 1"/>
    <property type="match status" value="1"/>
</dbReference>
<feature type="domain" description="Methionyl-tRNA synthetase anticodon-binding" evidence="13">
    <location>
        <begin position="433"/>
        <end position="510"/>
    </location>
</feature>